<dbReference type="Gene3D" id="3.40.1190.20">
    <property type="match status" value="1"/>
</dbReference>
<feature type="domain" description="Carbohydrate kinase PfkB" evidence="7">
    <location>
        <begin position="12"/>
        <end position="291"/>
    </location>
</feature>
<keyword evidence="6" id="KW-0423">Lactose metabolism</keyword>
<dbReference type="AlphaFoldDB" id="A0A437UQ50"/>
<comment type="caution">
    <text evidence="8">The sequence shown here is derived from an EMBL/GenBank/DDBJ whole genome shotgun (WGS) entry which is preliminary data.</text>
</comment>
<evidence type="ECO:0000256" key="6">
    <source>
        <dbReference type="PIRNR" id="PIRNR000535"/>
    </source>
</evidence>
<dbReference type="InterPro" id="IPR029056">
    <property type="entry name" value="Ribokinase-like"/>
</dbReference>
<dbReference type="GO" id="GO:0005524">
    <property type="term" value="F:ATP binding"/>
    <property type="evidence" value="ECO:0007669"/>
    <property type="project" value="UniProtKB-KW"/>
</dbReference>
<dbReference type="EC" id="2.7.1.144" evidence="6"/>
<comment type="catalytic activity">
    <reaction evidence="6">
        <text>D-tagatofuranose 6-phosphate + ATP = D-tagatofuranose 1,6-bisphosphate + ADP + H(+)</text>
        <dbReference type="Rhea" id="RHEA:12420"/>
        <dbReference type="ChEBI" id="CHEBI:15378"/>
        <dbReference type="ChEBI" id="CHEBI:30616"/>
        <dbReference type="ChEBI" id="CHEBI:58694"/>
        <dbReference type="ChEBI" id="CHEBI:58695"/>
        <dbReference type="ChEBI" id="CHEBI:456216"/>
        <dbReference type="EC" id="2.7.1.144"/>
    </reaction>
</comment>
<dbReference type="UniPathway" id="UPA00704">
    <property type="reaction ID" value="UER00715"/>
</dbReference>
<comment type="similarity">
    <text evidence="1">Belongs to the carbohydrate kinase pfkB family.</text>
</comment>
<sequence>MIYTITLNPAVDTVLKVSKVLTRGENNRVQERTLDVGGKGTHVSCGLSLMGQENICTGIIGSNGKETLIGLLKDYGVEASFLEVENESVRDTFVVTDESGEGSYMITEYGFEISRELIDLLVSKKLRDLTTEDTVVLSGNPSLQTSTEVFNYLLDYLEERGVRLVADVSGVYLQEVLKREIFLIKPNQFEFGEIVGSELNSLEDCIEAYQKNKDLLSNIKNISVSMGGSGSVFLTKEEVYLLTPPKINVINDTGSGDAYVSGLVYGLYNQYAIPKVGKIATAIGAAKAEEELSTGFDIRRVEELEHQVICKRIGE</sequence>
<gene>
    <name evidence="8" type="ORF">EK398_13295</name>
</gene>
<dbReference type="EMBL" id="RYZS01000001">
    <property type="protein sequence ID" value="RVU95742.1"/>
    <property type="molecule type" value="Genomic_DNA"/>
</dbReference>
<dbReference type="GO" id="GO:0005988">
    <property type="term" value="P:lactose metabolic process"/>
    <property type="evidence" value="ECO:0007669"/>
    <property type="project" value="UniProtKB-KW"/>
</dbReference>
<evidence type="ECO:0000313" key="9">
    <source>
        <dbReference type="Proteomes" id="UP000288388"/>
    </source>
</evidence>
<dbReference type="RefSeq" id="WP_127979307.1">
    <property type="nucleotide sequence ID" value="NZ_RYZS01000001.1"/>
</dbReference>
<keyword evidence="4 8" id="KW-0418">Kinase</keyword>
<evidence type="ECO:0000259" key="7">
    <source>
        <dbReference type="Pfam" id="PF00294"/>
    </source>
</evidence>
<keyword evidence="3 6" id="KW-0547">Nucleotide-binding</keyword>
<dbReference type="Pfam" id="PF00294">
    <property type="entry name" value="PfkB"/>
    <property type="match status" value="1"/>
</dbReference>
<dbReference type="Proteomes" id="UP000288388">
    <property type="component" value="Unassembled WGS sequence"/>
</dbReference>
<reference evidence="8 9" key="1">
    <citation type="submission" date="2018-12" db="EMBL/GenBank/DDBJ databases">
        <title>A novel vanA-carrying plasmid in a clinical isolate of Enterococcus avium.</title>
        <authorList>
            <person name="Bernasconi O.J."/>
            <person name="Luzzaro F."/>
            <person name="Endimiani A."/>
        </authorList>
    </citation>
    <scope>NUCLEOTIDE SEQUENCE [LARGE SCALE GENOMIC DNA]</scope>
    <source>
        <strain evidence="8 9">LC0559/18</strain>
    </source>
</reference>
<keyword evidence="5 6" id="KW-0067">ATP-binding</keyword>
<protein>
    <recommendedName>
        <fullName evidence="6">Tagatose-6-phosphate kinase</fullName>
        <ecNumber evidence="6">2.7.1.144</ecNumber>
    </recommendedName>
</protein>
<dbReference type="NCBIfam" id="TIGR03168">
    <property type="entry name" value="1-PFK"/>
    <property type="match status" value="1"/>
</dbReference>
<name>A0A437UQ50_ENTAV</name>
<evidence type="ECO:0000256" key="5">
    <source>
        <dbReference type="ARBA" id="ARBA00022840"/>
    </source>
</evidence>
<dbReference type="GO" id="GO:2001059">
    <property type="term" value="P:D-tagatose 6-phosphate catabolic process"/>
    <property type="evidence" value="ECO:0007669"/>
    <property type="project" value="UniProtKB-UniPathway"/>
</dbReference>
<evidence type="ECO:0000256" key="4">
    <source>
        <dbReference type="ARBA" id="ARBA00022777"/>
    </source>
</evidence>
<organism evidence="8 9">
    <name type="scientific">Enterococcus avium</name>
    <name type="common">Streptococcus avium</name>
    <dbReference type="NCBI Taxonomy" id="33945"/>
    <lineage>
        <taxon>Bacteria</taxon>
        <taxon>Bacillati</taxon>
        <taxon>Bacillota</taxon>
        <taxon>Bacilli</taxon>
        <taxon>Lactobacillales</taxon>
        <taxon>Enterococcaceae</taxon>
        <taxon>Enterococcus</taxon>
    </lineage>
</organism>
<evidence type="ECO:0000256" key="3">
    <source>
        <dbReference type="ARBA" id="ARBA00022741"/>
    </source>
</evidence>
<dbReference type="GO" id="GO:0009024">
    <property type="term" value="F:tagatose-6-phosphate kinase activity"/>
    <property type="evidence" value="ECO:0007669"/>
    <property type="project" value="UniProtKB-EC"/>
</dbReference>
<dbReference type="PANTHER" id="PTHR46566:SF1">
    <property type="entry name" value="1-PHOSPHOFRUCTOKINASE"/>
    <property type="match status" value="1"/>
</dbReference>
<evidence type="ECO:0000256" key="1">
    <source>
        <dbReference type="ARBA" id="ARBA00005380"/>
    </source>
</evidence>
<comment type="pathway">
    <text evidence="6">Carbohydrate metabolism; D-tagatose 6-phosphate degradation; D-glyceraldehyde 3-phosphate and glycerone phosphate from D-tagatose 6-phosphate: step 1/2.</text>
</comment>
<dbReference type="GO" id="GO:0005829">
    <property type="term" value="C:cytosol"/>
    <property type="evidence" value="ECO:0007669"/>
    <property type="project" value="TreeGrafter"/>
</dbReference>
<dbReference type="InterPro" id="IPR017583">
    <property type="entry name" value="Tagatose/fructose_Pkinase"/>
</dbReference>
<evidence type="ECO:0000313" key="8">
    <source>
        <dbReference type="EMBL" id="RVU95742.1"/>
    </source>
</evidence>
<dbReference type="PANTHER" id="PTHR46566">
    <property type="entry name" value="1-PHOSPHOFRUCTOKINASE-RELATED"/>
    <property type="match status" value="1"/>
</dbReference>
<dbReference type="GO" id="GO:0008443">
    <property type="term" value="F:phosphofructokinase activity"/>
    <property type="evidence" value="ECO:0007669"/>
    <property type="project" value="TreeGrafter"/>
</dbReference>
<dbReference type="SUPFAM" id="SSF53613">
    <property type="entry name" value="Ribokinase-like"/>
    <property type="match status" value="1"/>
</dbReference>
<keyword evidence="2 6" id="KW-0808">Transferase</keyword>
<dbReference type="InterPro" id="IPR011611">
    <property type="entry name" value="PfkB_dom"/>
</dbReference>
<accession>A0A437UQ50</accession>
<proteinExistence type="inferred from homology"/>
<dbReference type="PIRSF" id="PIRSF000535">
    <property type="entry name" value="1PFK/6PFK/LacC"/>
    <property type="match status" value="1"/>
</dbReference>
<evidence type="ECO:0000256" key="2">
    <source>
        <dbReference type="ARBA" id="ARBA00022679"/>
    </source>
</evidence>
<comment type="similarity">
    <text evidence="6">Belongs to the carbohydrate kinase PfkB family. LacC subfamily.</text>
</comment>